<reference evidence="3" key="2">
    <citation type="submission" date="2020-09" db="EMBL/GenBank/DDBJ databases">
        <authorList>
            <person name="Sun Q."/>
            <person name="Ohkuma M."/>
        </authorList>
    </citation>
    <scope>NUCLEOTIDE SEQUENCE</scope>
    <source>
        <strain evidence="3">JCM 4646</strain>
    </source>
</reference>
<evidence type="ECO:0008006" key="5">
    <source>
        <dbReference type="Google" id="ProtNLM"/>
    </source>
</evidence>
<reference evidence="3" key="1">
    <citation type="journal article" date="2014" name="Int. J. Syst. Evol. Microbiol.">
        <title>Complete genome sequence of Corynebacterium casei LMG S-19264T (=DSM 44701T), isolated from a smear-ripened cheese.</title>
        <authorList>
            <consortium name="US DOE Joint Genome Institute (JGI-PGF)"/>
            <person name="Walter F."/>
            <person name="Albersmeier A."/>
            <person name="Kalinowski J."/>
            <person name="Ruckert C."/>
        </authorList>
    </citation>
    <scope>NUCLEOTIDE SEQUENCE</scope>
    <source>
        <strain evidence="3">JCM 4646</strain>
    </source>
</reference>
<dbReference type="GO" id="GO:0008237">
    <property type="term" value="F:metallopeptidase activity"/>
    <property type="evidence" value="ECO:0007669"/>
    <property type="project" value="InterPro"/>
</dbReference>
<dbReference type="GeneID" id="95354887"/>
<evidence type="ECO:0000256" key="1">
    <source>
        <dbReference type="SAM" id="MobiDB-lite"/>
    </source>
</evidence>
<keyword evidence="2" id="KW-0732">Signal</keyword>
<feature type="chain" id="PRO_5037011415" description="Peptidase" evidence="2">
    <location>
        <begin position="26"/>
        <end position="456"/>
    </location>
</feature>
<sequence length="456" mass="47234">MRRAPFTAMALAGLTALAVLGPAGAPGAAAAPAGAGPSAAVAHAPSTTGPIHQVEVFGEDGSIGRTQVRTASPVASGRPGSLTQGLGAPEGAASDDGTVTPIVQNGGTDAKLDVVVVGDGYTAAEQGRFRADAAAKWQEITAVEPYATYRALFNVWAVDAVSAESGVSGDPDPATVRSTALGSWFWCEGVERLLCVDTGAVERYAARAPQADLVIVVANSAKYGGAGYNDVVSPLGYSGIATVAGGNAKSGQIAVHETGHSLGKLADEYSYEDGGAYQGDEPPEANLTELTASQLRRTHSKWYRWLGRTSPDGGTVGTYEGGGYHPLGLYRPTDNSIMRSLGREFNLPGREAMIGGFYRYASVLASTTPVGSLLGRTDPVTVGLATPATRVRWFVDGRELPALSGRTTVRPADLGLTGPKGLRHRLTAVATDPTPDVLDPELRDSLTDSLSWQVTR</sequence>
<dbReference type="Proteomes" id="UP000617734">
    <property type="component" value="Unassembled WGS sequence"/>
</dbReference>
<accession>A0A919G1B6</accession>
<feature type="compositionally biased region" description="Low complexity" evidence="1">
    <location>
        <begin position="26"/>
        <end position="45"/>
    </location>
</feature>
<dbReference type="EMBL" id="BNBO01000026">
    <property type="protein sequence ID" value="GHH75646.1"/>
    <property type="molecule type" value="Genomic_DNA"/>
</dbReference>
<dbReference type="Gene3D" id="3.40.390.10">
    <property type="entry name" value="Collagenase (Catalytic Domain)"/>
    <property type="match status" value="1"/>
</dbReference>
<protein>
    <recommendedName>
        <fullName evidence="5">Peptidase</fullName>
    </recommendedName>
</protein>
<dbReference type="RefSeq" id="WP_229927654.1">
    <property type="nucleotide sequence ID" value="NZ_BNBO01000026.1"/>
</dbReference>
<feature type="region of interest" description="Disordered" evidence="1">
    <location>
        <begin position="26"/>
        <end position="46"/>
    </location>
</feature>
<dbReference type="InterPro" id="IPR019026">
    <property type="entry name" value="Peptidase_M64_IgA"/>
</dbReference>
<feature type="signal peptide" evidence="2">
    <location>
        <begin position="1"/>
        <end position="25"/>
    </location>
</feature>
<feature type="region of interest" description="Disordered" evidence="1">
    <location>
        <begin position="68"/>
        <end position="97"/>
    </location>
</feature>
<name>A0A919G1B6_9ACTN</name>
<proteinExistence type="predicted"/>
<evidence type="ECO:0000313" key="3">
    <source>
        <dbReference type="EMBL" id="GHH75646.1"/>
    </source>
</evidence>
<keyword evidence="4" id="KW-1185">Reference proteome</keyword>
<dbReference type="InterPro" id="IPR024079">
    <property type="entry name" value="MetalloPept_cat_dom_sf"/>
</dbReference>
<gene>
    <name evidence="3" type="ORF">GCM10018781_44990</name>
</gene>
<organism evidence="3 4">
    <name type="scientific">Kitasatospora indigofera</name>
    <dbReference type="NCBI Taxonomy" id="67307"/>
    <lineage>
        <taxon>Bacteria</taxon>
        <taxon>Bacillati</taxon>
        <taxon>Actinomycetota</taxon>
        <taxon>Actinomycetes</taxon>
        <taxon>Kitasatosporales</taxon>
        <taxon>Streptomycetaceae</taxon>
        <taxon>Kitasatospora</taxon>
    </lineage>
</organism>
<dbReference type="AlphaFoldDB" id="A0A919G1B6"/>
<comment type="caution">
    <text evidence="3">The sequence shown here is derived from an EMBL/GenBank/DDBJ whole genome shotgun (WGS) entry which is preliminary data.</text>
</comment>
<evidence type="ECO:0000256" key="2">
    <source>
        <dbReference type="SAM" id="SignalP"/>
    </source>
</evidence>
<evidence type="ECO:0000313" key="4">
    <source>
        <dbReference type="Proteomes" id="UP000617734"/>
    </source>
</evidence>
<dbReference type="Pfam" id="PF09471">
    <property type="entry name" value="Peptidase_M64"/>
    <property type="match status" value="2"/>
</dbReference>